<evidence type="ECO:0000313" key="3">
    <source>
        <dbReference type="EMBL" id="GEU58280.1"/>
    </source>
</evidence>
<organism evidence="3">
    <name type="scientific">Tanacetum cinerariifolium</name>
    <name type="common">Dalmatian daisy</name>
    <name type="synonym">Chrysanthemum cinerariifolium</name>
    <dbReference type="NCBI Taxonomy" id="118510"/>
    <lineage>
        <taxon>Eukaryota</taxon>
        <taxon>Viridiplantae</taxon>
        <taxon>Streptophyta</taxon>
        <taxon>Embryophyta</taxon>
        <taxon>Tracheophyta</taxon>
        <taxon>Spermatophyta</taxon>
        <taxon>Magnoliopsida</taxon>
        <taxon>eudicotyledons</taxon>
        <taxon>Gunneridae</taxon>
        <taxon>Pentapetalae</taxon>
        <taxon>asterids</taxon>
        <taxon>campanulids</taxon>
        <taxon>Asterales</taxon>
        <taxon>Asteraceae</taxon>
        <taxon>Asteroideae</taxon>
        <taxon>Anthemideae</taxon>
        <taxon>Anthemidinae</taxon>
        <taxon>Tanacetum</taxon>
    </lineage>
</organism>
<protein>
    <submittedName>
        <fullName evidence="3">Ribonuclease H-like domain-containing protein</fullName>
    </submittedName>
</protein>
<reference evidence="3" key="1">
    <citation type="journal article" date="2019" name="Sci. Rep.">
        <title>Draft genome of Tanacetum cinerariifolium, the natural source of mosquito coil.</title>
        <authorList>
            <person name="Yamashiro T."/>
            <person name="Shiraishi A."/>
            <person name="Satake H."/>
            <person name="Nakayama K."/>
        </authorList>
    </citation>
    <scope>NUCLEOTIDE SEQUENCE</scope>
</reference>
<comment type="caution">
    <text evidence="3">The sequence shown here is derived from an EMBL/GenBank/DDBJ whole genome shotgun (WGS) entry which is preliminary data.</text>
</comment>
<proteinExistence type="predicted"/>
<gene>
    <name evidence="3" type="ORF">Tci_030258</name>
</gene>
<dbReference type="Pfam" id="PF25597">
    <property type="entry name" value="SH3_retrovirus"/>
    <property type="match status" value="1"/>
</dbReference>
<feature type="region of interest" description="Disordered" evidence="1">
    <location>
        <begin position="262"/>
        <end position="296"/>
    </location>
</feature>
<feature type="region of interest" description="Disordered" evidence="1">
    <location>
        <begin position="101"/>
        <end position="121"/>
    </location>
</feature>
<accession>A0A6L2LAV6</accession>
<evidence type="ECO:0000259" key="2">
    <source>
        <dbReference type="Pfam" id="PF25597"/>
    </source>
</evidence>
<dbReference type="InterPro" id="IPR057670">
    <property type="entry name" value="SH3_retrovirus"/>
</dbReference>
<feature type="domain" description="Retroviral polymerase SH3-like" evidence="2">
    <location>
        <begin position="172"/>
        <end position="206"/>
    </location>
</feature>
<feature type="compositionally biased region" description="Polar residues" evidence="1">
    <location>
        <begin position="278"/>
        <end position="296"/>
    </location>
</feature>
<feature type="compositionally biased region" description="Basic and acidic residues" evidence="1">
    <location>
        <begin position="262"/>
        <end position="276"/>
    </location>
</feature>
<name>A0A6L2LAV6_TANCI</name>
<evidence type="ECO:0000256" key="1">
    <source>
        <dbReference type="SAM" id="MobiDB-lite"/>
    </source>
</evidence>
<dbReference type="EMBL" id="BKCJ010003975">
    <property type="protein sequence ID" value="GEU58280.1"/>
    <property type="molecule type" value="Genomic_DNA"/>
</dbReference>
<dbReference type="AlphaFoldDB" id="A0A6L2LAV6"/>
<sequence>MHVVVWRNKPDLDSMSIDYLYNNLKVNAANSTNIDNLGDAIICAFLVSQSNNGHVDNESQKIFEETGRKLNLNGDETVAIDKTKVECYNFHKRGQFARECKAPRAQDNRNRESTRRNVPVKTTNSSALVSYDGLGDYDWSDKDKEGPNYVHMAYSTSSFDLRYHVTILNTIDHLGKFDGKADEGFFVRYSLNSKAYRVFNSRTRILENTHNNVGSRLNWLFEIDALTRTMNYQPVVVGIQSSGNADDGFKPSNDVGKKVNEVPRQENECKDQKEEDNVNSTNRVNDVSSTVNVASNEVNDVGRKSSIKLPDDLNMPELEDISIFEYSNKDVFSAEADLNNLESTFQVSPIPTIRIHKDCPL</sequence>
<feature type="compositionally biased region" description="Basic and acidic residues" evidence="1">
    <location>
        <begin position="101"/>
        <end position="115"/>
    </location>
</feature>